<feature type="domain" description="EamA" evidence="8">
    <location>
        <begin position="151"/>
        <end position="287"/>
    </location>
</feature>
<comment type="similarity">
    <text evidence="2">Belongs to the EamA transporter family.</text>
</comment>
<keyword evidence="3" id="KW-1003">Cell membrane</keyword>
<feature type="transmembrane region" description="Helical" evidence="7">
    <location>
        <begin position="249"/>
        <end position="266"/>
    </location>
</feature>
<dbReference type="PANTHER" id="PTHR32322:SF18">
    <property type="entry name" value="S-ADENOSYLMETHIONINE_S-ADENOSYLHOMOCYSTEINE TRANSPORTER"/>
    <property type="match status" value="1"/>
</dbReference>
<proteinExistence type="inferred from homology"/>
<protein>
    <submittedName>
        <fullName evidence="9">Uncharacterized inner membrane transporter yedA</fullName>
    </submittedName>
</protein>
<keyword evidence="6 7" id="KW-0472">Membrane</keyword>
<keyword evidence="5 7" id="KW-1133">Transmembrane helix</keyword>
<evidence type="ECO:0000256" key="1">
    <source>
        <dbReference type="ARBA" id="ARBA00004651"/>
    </source>
</evidence>
<dbReference type="InterPro" id="IPR037185">
    <property type="entry name" value="EmrE-like"/>
</dbReference>
<keyword evidence="4 7" id="KW-0812">Transmembrane</keyword>
<feature type="transmembrane region" description="Helical" evidence="7">
    <location>
        <begin position="124"/>
        <end position="142"/>
    </location>
</feature>
<accession>A0A174B462</accession>
<dbReference type="InterPro" id="IPR000620">
    <property type="entry name" value="EamA_dom"/>
</dbReference>
<feature type="transmembrane region" description="Helical" evidence="7">
    <location>
        <begin position="187"/>
        <end position="204"/>
    </location>
</feature>
<gene>
    <name evidence="9" type="primary">yedA</name>
    <name evidence="9" type="ORF">ERS852450_00910</name>
</gene>
<feature type="transmembrane region" description="Helical" evidence="7">
    <location>
        <begin position="216"/>
        <end position="237"/>
    </location>
</feature>
<dbReference type="InterPro" id="IPR050638">
    <property type="entry name" value="AA-Vitamin_Transporters"/>
</dbReference>
<dbReference type="GO" id="GO:0005886">
    <property type="term" value="C:plasma membrane"/>
    <property type="evidence" value="ECO:0007669"/>
    <property type="project" value="UniProtKB-SubCell"/>
</dbReference>
<dbReference type="SUPFAM" id="SSF103481">
    <property type="entry name" value="Multidrug resistance efflux transporter EmrE"/>
    <property type="match status" value="2"/>
</dbReference>
<dbReference type="Pfam" id="PF00892">
    <property type="entry name" value="EamA"/>
    <property type="match status" value="2"/>
</dbReference>
<organism evidence="9 10">
    <name type="scientific">Anaerobutyricum hallii</name>
    <dbReference type="NCBI Taxonomy" id="39488"/>
    <lineage>
        <taxon>Bacteria</taxon>
        <taxon>Bacillati</taxon>
        <taxon>Bacillota</taxon>
        <taxon>Clostridia</taxon>
        <taxon>Lachnospirales</taxon>
        <taxon>Lachnospiraceae</taxon>
        <taxon>Anaerobutyricum</taxon>
    </lineage>
</organism>
<reference evidence="9 10" key="1">
    <citation type="submission" date="2015-09" db="EMBL/GenBank/DDBJ databases">
        <authorList>
            <consortium name="Pathogen Informatics"/>
        </authorList>
    </citation>
    <scope>NUCLEOTIDE SEQUENCE [LARGE SCALE GENOMIC DNA]</scope>
    <source>
        <strain evidence="9 10">2789STDY5834835</strain>
    </source>
</reference>
<evidence type="ECO:0000256" key="5">
    <source>
        <dbReference type="ARBA" id="ARBA00022989"/>
    </source>
</evidence>
<evidence type="ECO:0000256" key="2">
    <source>
        <dbReference type="ARBA" id="ARBA00007362"/>
    </source>
</evidence>
<evidence type="ECO:0000256" key="6">
    <source>
        <dbReference type="ARBA" id="ARBA00023136"/>
    </source>
</evidence>
<dbReference type="RefSeq" id="WP_055298142.1">
    <property type="nucleotide sequence ID" value="NZ_BLYK01000007.1"/>
</dbReference>
<evidence type="ECO:0000313" key="9">
    <source>
        <dbReference type="EMBL" id="CUN95617.1"/>
    </source>
</evidence>
<dbReference type="PANTHER" id="PTHR32322">
    <property type="entry name" value="INNER MEMBRANE TRANSPORTER"/>
    <property type="match status" value="1"/>
</dbReference>
<feature type="transmembrane region" description="Helical" evidence="7">
    <location>
        <begin position="95"/>
        <end position="115"/>
    </location>
</feature>
<feature type="transmembrane region" description="Helical" evidence="7">
    <location>
        <begin position="272"/>
        <end position="288"/>
    </location>
</feature>
<evidence type="ECO:0000256" key="3">
    <source>
        <dbReference type="ARBA" id="ARBA00022475"/>
    </source>
</evidence>
<feature type="domain" description="EamA" evidence="8">
    <location>
        <begin position="7"/>
        <end position="140"/>
    </location>
</feature>
<feature type="transmembrane region" description="Helical" evidence="7">
    <location>
        <begin position="36"/>
        <end position="54"/>
    </location>
</feature>
<name>A0A174B462_9FIRM</name>
<evidence type="ECO:0000256" key="7">
    <source>
        <dbReference type="SAM" id="Phobius"/>
    </source>
</evidence>
<comment type="subcellular location">
    <subcellularLocation>
        <location evidence="1">Cell membrane</location>
        <topology evidence="1">Multi-pass membrane protein</topology>
    </subcellularLocation>
</comment>
<evidence type="ECO:0000259" key="8">
    <source>
        <dbReference type="Pfam" id="PF00892"/>
    </source>
</evidence>
<dbReference type="Proteomes" id="UP000095679">
    <property type="component" value="Unassembled WGS sequence"/>
</dbReference>
<dbReference type="EMBL" id="CYZL01000006">
    <property type="protein sequence ID" value="CUN95617.1"/>
    <property type="molecule type" value="Genomic_DNA"/>
</dbReference>
<feature type="transmembrane region" description="Helical" evidence="7">
    <location>
        <begin position="7"/>
        <end position="30"/>
    </location>
</feature>
<dbReference type="AlphaFoldDB" id="A0A174B462"/>
<evidence type="ECO:0000256" key="4">
    <source>
        <dbReference type="ARBA" id="ARBA00022692"/>
    </source>
</evidence>
<feature type="transmembrane region" description="Helical" evidence="7">
    <location>
        <begin position="66"/>
        <end position="83"/>
    </location>
</feature>
<feature type="transmembrane region" description="Helical" evidence="7">
    <location>
        <begin position="148"/>
        <end position="166"/>
    </location>
</feature>
<sequence length="308" mass="34429">MENKKAFGHALAIFTIFIWGTTFISTKILLQAFQPVEILFFRFVMGFILLWIMNPHRLPFKSWKQELTFAAAGLTGMTLYYLMENIALTYSQASNVGVIVSIAPVFTAITARIFLKEEGKLRPAFFMGCVIALIGISLISFSGTTMHLNPIGDLLSVGGAIIWSFYSVLSKKIGSFGYSVVQATRRTFFYGILFMIPALFIFDFKWNLTRFATSAYLFNIFYLGLGASAICFVTWNMAVRILGAIKTSVYIYLAPVVTAVTSVIILHEKITFLSGLGILLVLGGLLLSEQKKKFFSIRGRKQTENVIE</sequence>
<evidence type="ECO:0000313" key="10">
    <source>
        <dbReference type="Proteomes" id="UP000095679"/>
    </source>
</evidence>